<reference evidence="14 15" key="1">
    <citation type="submission" date="2017-01" db="EMBL/GenBank/DDBJ databases">
        <authorList>
            <consortium name="Urmite Genomes"/>
        </authorList>
    </citation>
    <scope>NUCLEOTIDE SEQUENCE [LARGE SCALE GENOMIC DNA]</scope>
    <source>
        <strain evidence="14 15">AB57</strain>
    </source>
</reference>
<keyword evidence="4" id="KW-0597">Phosphoprotein</keyword>
<protein>
    <recommendedName>
        <fullName evidence="3">histidine kinase</fullName>
        <ecNumber evidence="3">2.7.13.3</ecNumber>
    </recommendedName>
</protein>
<keyword evidence="5" id="KW-0808">Transferase</keyword>
<keyword evidence="15" id="KW-1185">Reference proteome</keyword>
<evidence type="ECO:0000259" key="13">
    <source>
        <dbReference type="PROSITE" id="PS50885"/>
    </source>
</evidence>
<feature type="domain" description="Histidine kinase" evidence="12">
    <location>
        <begin position="273"/>
        <end position="482"/>
    </location>
</feature>
<dbReference type="Pfam" id="PF02518">
    <property type="entry name" value="HATPase_c"/>
    <property type="match status" value="1"/>
</dbReference>
<dbReference type="CDD" id="cd00075">
    <property type="entry name" value="HATPase"/>
    <property type="match status" value="1"/>
</dbReference>
<dbReference type="Gene3D" id="6.10.340.10">
    <property type="match status" value="1"/>
</dbReference>
<dbReference type="EMBL" id="FUFA01000004">
    <property type="protein sequence ID" value="SPM34611.1"/>
    <property type="molecule type" value="Genomic_DNA"/>
</dbReference>
<evidence type="ECO:0000256" key="2">
    <source>
        <dbReference type="ARBA" id="ARBA00004236"/>
    </source>
</evidence>
<dbReference type="GO" id="GO:0005886">
    <property type="term" value="C:plasma membrane"/>
    <property type="evidence" value="ECO:0007669"/>
    <property type="project" value="UniProtKB-SubCell"/>
</dbReference>
<evidence type="ECO:0000259" key="12">
    <source>
        <dbReference type="PROSITE" id="PS50109"/>
    </source>
</evidence>
<evidence type="ECO:0000256" key="8">
    <source>
        <dbReference type="ARBA" id="ARBA00022989"/>
    </source>
</evidence>
<gene>
    <name evidence="14" type="ORF">MRAB57_2431</name>
</gene>
<dbReference type="SMART" id="SM00387">
    <property type="entry name" value="HATPase_c"/>
    <property type="match status" value="1"/>
</dbReference>
<keyword evidence="9" id="KW-0902">Two-component regulatory system</keyword>
<dbReference type="Proteomes" id="UP000240988">
    <property type="component" value="Unassembled WGS sequence"/>
</dbReference>
<evidence type="ECO:0000313" key="15">
    <source>
        <dbReference type="Proteomes" id="UP000240988"/>
    </source>
</evidence>
<dbReference type="Pfam" id="PF00512">
    <property type="entry name" value="HisKA"/>
    <property type="match status" value="1"/>
</dbReference>
<evidence type="ECO:0000256" key="6">
    <source>
        <dbReference type="ARBA" id="ARBA00022692"/>
    </source>
</evidence>
<accession>A0A2U3NSX2</accession>
<dbReference type="CDD" id="cd00082">
    <property type="entry name" value="HisKA"/>
    <property type="match status" value="1"/>
</dbReference>
<evidence type="ECO:0000256" key="9">
    <source>
        <dbReference type="ARBA" id="ARBA00023012"/>
    </source>
</evidence>
<feature type="transmembrane region" description="Helical" evidence="11">
    <location>
        <begin position="44"/>
        <end position="66"/>
    </location>
</feature>
<evidence type="ECO:0000256" key="4">
    <source>
        <dbReference type="ARBA" id="ARBA00022553"/>
    </source>
</evidence>
<dbReference type="InterPro" id="IPR036890">
    <property type="entry name" value="HATPase_C_sf"/>
</dbReference>
<name>A0A2U3NSX2_9MYCO</name>
<dbReference type="PROSITE" id="PS50109">
    <property type="entry name" value="HIS_KIN"/>
    <property type="match status" value="1"/>
</dbReference>
<dbReference type="InterPro" id="IPR036097">
    <property type="entry name" value="HisK_dim/P_sf"/>
</dbReference>
<dbReference type="InterPro" id="IPR003661">
    <property type="entry name" value="HisK_dim/P_dom"/>
</dbReference>
<dbReference type="SMART" id="SM00304">
    <property type="entry name" value="HAMP"/>
    <property type="match status" value="1"/>
</dbReference>
<dbReference type="SUPFAM" id="SSF47384">
    <property type="entry name" value="Homodimeric domain of signal transducing histidine kinase"/>
    <property type="match status" value="1"/>
</dbReference>
<dbReference type="Gene3D" id="3.30.565.10">
    <property type="entry name" value="Histidine kinase-like ATPase, C-terminal domain"/>
    <property type="match status" value="1"/>
</dbReference>
<feature type="non-terminal residue" evidence="14">
    <location>
        <position position="1"/>
    </location>
</feature>
<evidence type="ECO:0000256" key="7">
    <source>
        <dbReference type="ARBA" id="ARBA00022777"/>
    </source>
</evidence>
<comment type="catalytic activity">
    <reaction evidence="1">
        <text>ATP + protein L-histidine = ADP + protein N-phospho-L-histidine.</text>
        <dbReference type="EC" id="2.7.13.3"/>
    </reaction>
</comment>
<dbReference type="SUPFAM" id="SSF55874">
    <property type="entry name" value="ATPase domain of HSP90 chaperone/DNA topoisomerase II/histidine kinase"/>
    <property type="match status" value="1"/>
</dbReference>
<dbReference type="SUPFAM" id="SSF158472">
    <property type="entry name" value="HAMP domain-like"/>
    <property type="match status" value="1"/>
</dbReference>
<dbReference type="InterPro" id="IPR003660">
    <property type="entry name" value="HAMP_dom"/>
</dbReference>
<proteinExistence type="predicted"/>
<sequence length="484" mass="51483">VSCGVLSRCEDRQNQIVPLSAIWPLRRDESSLRLANLGVPARSAAVSAIVVLVALALAGAILDAILYRSLLDAVDDATAARVRNIVEELRSEPPGGLDSALLDTDQHVVAVQLIAPDGKVISRSGLAPDTALIPVTRFDLNLRRGIPDDEVPTDNMRISGQRVNTATGEYTVLVGGGSEAVEATARAVALLFACGAPIIVAVAAAASYWLVRRSLRSVDAIRSRVADISASDLAERVPVPTSRDEISALAVTMNEMLARIEAGHRTQQRFVSDASHELRSPLATIISGLEVAEAHPELLDAELAVGTLLPEAHRMRVLIEDLLLLARTDEQSLVLRKDEVRLDELAEVEAARVRRDTGCAIYTDLSPTRLIGDPAAVGRIIRNLVENAVRHAKSRVDIHSGSREGSAVLTVSDDGPGIAAADRARVFERFVRLDTDRARSGGGTGLGLAIVAEVVAAHGGTVTIDDRPDGGTAMIVTLPQRPCR</sequence>
<evidence type="ECO:0000256" key="1">
    <source>
        <dbReference type="ARBA" id="ARBA00000085"/>
    </source>
</evidence>
<dbReference type="PANTHER" id="PTHR45436">
    <property type="entry name" value="SENSOR HISTIDINE KINASE YKOH"/>
    <property type="match status" value="1"/>
</dbReference>
<dbReference type="InterPro" id="IPR003594">
    <property type="entry name" value="HATPase_dom"/>
</dbReference>
<feature type="domain" description="HAMP" evidence="13">
    <location>
        <begin position="212"/>
        <end position="265"/>
    </location>
</feature>
<keyword evidence="7 14" id="KW-0418">Kinase</keyword>
<dbReference type="CDD" id="cd06225">
    <property type="entry name" value="HAMP"/>
    <property type="match status" value="1"/>
</dbReference>
<keyword evidence="10 11" id="KW-0472">Membrane</keyword>
<dbReference type="Pfam" id="PF00672">
    <property type="entry name" value="HAMP"/>
    <property type="match status" value="1"/>
</dbReference>
<organism evidence="14 15">
    <name type="scientific">Mycobacterium rhizamassiliense</name>
    <dbReference type="NCBI Taxonomy" id="1841860"/>
    <lineage>
        <taxon>Bacteria</taxon>
        <taxon>Bacillati</taxon>
        <taxon>Actinomycetota</taxon>
        <taxon>Actinomycetes</taxon>
        <taxon>Mycobacteriales</taxon>
        <taxon>Mycobacteriaceae</taxon>
        <taxon>Mycobacterium</taxon>
    </lineage>
</organism>
<dbReference type="PROSITE" id="PS50885">
    <property type="entry name" value="HAMP"/>
    <property type="match status" value="1"/>
</dbReference>
<keyword evidence="6 11" id="KW-0812">Transmembrane</keyword>
<dbReference type="PRINTS" id="PR00344">
    <property type="entry name" value="BCTRLSENSOR"/>
</dbReference>
<dbReference type="GO" id="GO:0000155">
    <property type="term" value="F:phosphorelay sensor kinase activity"/>
    <property type="evidence" value="ECO:0007669"/>
    <property type="project" value="InterPro"/>
</dbReference>
<feature type="transmembrane region" description="Helical" evidence="11">
    <location>
        <begin position="188"/>
        <end position="211"/>
    </location>
</feature>
<comment type="subcellular location">
    <subcellularLocation>
        <location evidence="2">Cell membrane</location>
    </subcellularLocation>
</comment>
<dbReference type="STRING" id="1841860.GCA_900157375_02434"/>
<dbReference type="PANTHER" id="PTHR45436:SF5">
    <property type="entry name" value="SENSOR HISTIDINE KINASE TRCS"/>
    <property type="match status" value="1"/>
</dbReference>
<evidence type="ECO:0000256" key="10">
    <source>
        <dbReference type="ARBA" id="ARBA00023136"/>
    </source>
</evidence>
<evidence type="ECO:0000256" key="11">
    <source>
        <dbReference type="SAM" id="Phobius"/>
    </source>
</evidence>
<dbReference type="Gene3D" id="1.10.287.130">
    <property type="match status" value="1"/>
</dbReference>
<evidence type="ECO:0000256" key="3">
    <source>
        <dbReference type="ARBA" id="ARBA00012438"/>
    </source>
</evidence>
<evidence type="ECO:0000256" key="5">
    <source>
        <dbReference type="ARBA" id="ARBA00022679"/>
    </source>
</evidence>
<dbReference type="EC" id="2.7.13.3" evidence="3"/>
<dbReference type="InterPro" id="IPR005467">
    <property type="entry name" value="His_kinase_dom"/>
</dbReference>
<dbReference type="SMART" id="SM00388">
    <property type="entry name" value="HisKA"/>
    <property type="match status" value="1"/>
</dbReference>
<keyword evidence="8 11" id="KW-1133">Transmembrane helix</keyword>
<dbReference type="AlphaFoldDB" id="A0A2U3NSX2"/>
<dbReference type="InterPro" id="IPR004358">
    <property type="entry name" value="Sig_transdc_His_kin-like_C"/>
</dbReference>
<evidence type="ECO:0000313" key="14">
    <source>
        <dbReference type="EMBL" id="SPM34611.1"/>
    </source>
</evidence>
<dbReference type="InterPro" id="IPR050428">
    <property type="entry name" value="TCS_sensor_his_kinase"/>
</dbReference>